<geneLocation type="plasmid" evidence="2">
    <name>patcfbp7129b</name>
</geneLocation>
<dbReference type="AlphaFoldDB" id="A0A4D7YLP1"/>
<gene>
    <name evidence="1" type="ORF">CFBP7129_28685</name>
</gene>
<dbReference type="Proteomes" id="UP000298649">
    <property type="component" value="Plasmid pAtCFBP7129b"/>
</dbReference>
<sequence>MPVSIRRELKQNVGDGLRGLRYLVHILGSDAERPKIAPPVLPEALPEIDNLMGVAFRAVGNVMCLVETAGTPLRQTPAGFHGFASLQSYFAPEGLQLFCDDLYEGLKAIAAEQNPSQLILKSRLPDIYRTLHIQYSAASSPEKLCAGLLLSLVKFSPLVDVGGREADLLRQYITLTLLFGISVTGQISREEVKLVVRDALLLAGTRMELVSEAVLAGSDNDLAVIFSKLIKQLA</sequence>
<dbReference type="EMBL" id="CP039925">
    <property type="protein sequence ID" value="QCL98161.1"/>
    <property type="molecule type" value="Genomic_DNA"/>
</dbReference>
<proteinExistence type="predicted"/>
<keyword evidence="1" id="KW-0614">Plasmid</keyword>
<reference evidence="1 2" key="1">
    <citation type="submission" date="2019-04" db="EMBL/GenBank/DDBJ databases">
        <title>Complete genome sequence of Agrobacterium tumefaciens CFBP7129.</title>
        <authorList>
            <person name="Haryono M."/>
            <person name="Lin Y.-C."/>
            <person name="Lai E.-M."/>
            <person name="Kuo C.-H."/>
        </authorList>
    </citation>
    <scope>NUCLEOTIDE SEQUENCE [LARGE SCALE GENOMIC DNA]</scope>
    <source>
        <strain evidence="1 2">CFBP7129</strain>
        <plasmid evidence="2">patcfbp7129b</plasmid>
    </source>
</reference>
<protein>
    <submittedName>
        <fullName evidence="1">Uncharacterized protein</fullName>
    </submittedName>
</protein>
<dbReference type="RefSeq" id="WP_137006448.1">
    <property type="nucleotide sequence ID" value="NZ_CP039925.1"/>
</dbReference>
<evidence type="ECO:0000313" key="2">
    <source>
        <dbReference type="Proteomes" id="UP000298649"/>
    </source>
</evidence>
<organism evidence="1 2">
    <name type="scientific">Agrobacterium tumefaciens</name>
    <dbReference type="NCBI Taxonomy" id="358"/>
    <lineage>
        <taxon>Bacteria</taxon>
        <taxon>Pseudomonadati</taxon>
        <taxon>Pseudomonadota</taxon>
        <taxon>Alphaproteobacteria</taxon>
        <taxon>Hyphomicrobiales</taxon>
        <taxon>Rhizobiaceae</taxon>
        <taxon>Rhizobium/Agrobacterium group</taxon>
        <taxon>Agrobacterium</taxon>
        <taxon>Agrobacterium tumefaciens complex</taxon>
    </lineage>
</organism>
<name>A0A4D7YLP1_AGRTU</name>
<evidence type="ECO:0000313" key="1">
    <source>
        <dbReference type="EMBL" id="QCL98161.1"/>
    </source>
</evidence>
<accession>A0A4D7YLP1</accession>